<sequence length="140" mass="15488">MIRILTLALLVTGLLISCDDPTDCNGFRLGQEFEIPMDEPISNCPENISITLFEIQDSRCPIGAQCIWSGMISISGELTINGKEYDLNLSSYETVSGFPESFSTTDYTVKLVDAVPFPDITKTTKEGEKRAILLITRRST</sequence>
<gene>
    <name evidence="1" type="ORF">OM944_09930</name>
</gene>
<evidence type="ECO:0000313" key="2">
    <source>
        <dbReference type="Proteomes" id="UP001163156"/>
    </source>
</evidence>
<evidence type="ECO:0008006" key="3">
    <source>
        <dbReference type="Google" id="ProtNLM"/>
    </source>
</evidence>
<protein>
    <recommendedName>
        <fullName evidence="3">Lipocalin-like domain-containing protein</fullName>
    </recommendedName>
</protein>
<dbReference type="EMBL" id="CP110226">
    <property type="protein sequence ID" value="UZD20995.1"/>
    <property type="molecule type" value="Genomic_DNA"/>
</dbReference>
<dbReference type="RefSeq" id="WP_264807427.1">
    <property type="nucleotide sequence ID" value="NZ_CP110226.1"/>
</dbReference>
<name>A0ABY6MDN0_9BACT</name>
<reference evidence="1" key="1">
    <citation type="submission" date="2022-10" db="EMBL/GenBank/DDBJ databases">
        <title>Algoriphagus sp. a novel bacteria isolate from halophytes salicornia europaea.</title>
        <authorList>
            <person name="Peng Y."/>
            <person name="Jiang L."/>
            <person name="Lee J."/>
        </authorList>
    </citation>
    <scope>NUCLEOTIDE SEQUENCE</scope>
    <source>
        <strain evidence="1">TR-M5</strain>
    </source>
</reference>
<proteinExistence type="predicted"/>
<keyword evidence="2" id="KW-1185">Reference proteome</keyword>
<dbReference type="Proteomes" id="UP001163156">
    <property type="component" value="Chromosome"/>
</dbReference>
<evidence type="ECO:0000313" key="1">
    <source>
        <dbReference type="EMBL" id="UZD20995.1"/>
    </source>
</evidence>
<dbReference type="PROSITE" id="PS51257">
    <property type="entry name" value="PROKAR_LIPOPROTEIN"/>
    <property type="match status" value="1"/>
</dbReference>
<organism evidence="1 2">
    <name type="scientific">Algoriphagus halophytocola</name>
    <dbReference type="NCBI Taxonomy" id="2991499"/>
    <lineage>
        <taxon>Bacteria</taxon>
        <taxon>Pseudomonadati</taxon>
        <taxon>Bacteroidota</taxon>
        <taxon>Cytophagia</taxon>
        <taxon>Cytophagales</taxon>
        <taxon>Cyclobacteriaceae</taxon>
        <taxon>Algoriphagus</taxon>
    </lineage>
</organism>
<accession>A0ABY6MDN0</accession>